<evidence type="ECO:0000313" key="2">
    <source>
        <dbReference type="Proteomes" id="UP001279410"/>
    </source>
</evidence>
<keyword evidence="2" id="KW-1185">Reference proteome</keyword>
<accession>A0AAD3MHB1</accession>
<organism evidence="1 2">
    <name type="scientific">Lates japonicus</name>
    <name type="common">Japanese lates</name>
    <dbReference type="NCBI Taxonomy" id="270547"/>
    <lineage>
        <taxon>Eukaryota</taxon>
        <taxon>Metazoa</taxon>
        <taxon>Chordata</taxon>
        <taxon>Craniata</taxon>
        <taxon>Vertebrata</taxon>
        <taxon>Euteleostomi</taxon>
        <taxon>Actinopterygii</taxon>
        <taxon>Neopterygii</taxon>
        <taxon>Teleostei</taxon>
        <taxon>Neoteleostei</taxon>
        <taxon>Acanthomorphata</taxon>
        <taxon>Carangaria</taxon>
        <taxon>Carangaria incertae sedis</taxon>
        <taxon>Centropomidae</taxon>
        <taxon>Lates</taxon>
    </lineage>
</organism>
<sequence>MSIFKEINCEPISSAACWDLQPMGARSTWRKNGWPGVGVENNEAVQPVSHFRMKSPDLGNPLRVQYAGFIPGRRGLPSTPLTPCFKPPSLPSSRITKRFLNLRFPMSYIHKVVNVLLRGSSSLALLPGLGPYSDDLPSHSSDAANVATT</sequence>
<name>A0AAD3MHB1_LATJO</name>
<reference evidence="1" key="1">
    <citation type="submission" date="2022-08" db="EMBL/GenBank/DDBJ databases">
        <title>Genome sequencing of akame (Lates japonicus).</title>
        <authorList>
            <person name="Hashiguchi Y."/>
            <person name="Takahashi H."/>
        </authorList>
    </citation>
    <scope>NUCLEOTIDE SEQUENCE</scope>
    <source>
        <strain evidence="1">Kochi</strain>
    </source>
</reference>
<dbReference type="Proteomes" id="UP001279410">
    <property type="component" value="Unassembled WGS sequence"/>
</dbReference>
<proteinExistence type="predicted"/>
<protein>
    <submittedName>
        <fullName evidence="1">Stromal interaction molecule 2 isoform X2</fullName>
    </submittedName>
</protein>
<feature type="non-terminal residue" evidence="1">
    <location>
        <position position="1"/>
    </location>
</feature>
<dbReference type="AlphaFoldDB" id="A0AAD3MHB1"/>
<dbReference type="EMBL" id="BRZM01000018">
    <property type="protein sequence ID" value="GLD53784.1"/>
    <property type="molecule type" value="Genomic_DNA"/>
</dbReference>
<evidence type="ECO:0000313" key="1">
    <source>
        <dbReference type="EMBL" id="GLD53784.1"/>
    </source>
</evidence>
<gene>
    <name evidence="1" type="ORF">AKAME5_000648900</name>
</gene>
<comment type="caution">
    <text evidence="1">The sequence shown here is derived from an EMBL/GenBank/DDBJ whole genome shotgun (WGS) entry which is preliminary data.</text>
</comment>